<evidence type="ECO:0000256" key="1">
    <source>
        <dbReference type="SAM" id="SignalP"/>
    </source>
</evidence>
<dbReference type="Proteomes" id="UP000292118">
    <property type="component" value="Chromosome"/>
</dbReference>
<accession>A0A4P6F1R9</accession>
<name>A0A4P6F1R9_9MICO</name>
<keyword evidence="1" id="KW-0732">Signal</keyword>
<organism evidence="2 3">
    <name type="scientific">Xylanimonas protaetiae</name>
    <dbReference type="NCBI Taxonomy" id="2509457"/>
    <lineage>
        <taxon>Bacteria</taxon>
        <taxon>Bacillati</taxon>
        <taxon>Actinomycetota</taxon>
        <taxon>Actinomycetes</taxon>
        <taxon>Micrococcales</taxon>
        <taxon>Promicromonosporaceae</taxon>
        <taxon>Xylanimonas</taxon>
    </lineage>
</organism>
<proteinExistence type="predicted"/>
<reference evidence="2 3" key="1">
    <citation type="submission" date="2019-01" db="EMBL/GenBank/DDBJ databases">
        <title>Genome sequencing of strain FW10M-9.</title>
        <authorList>
            <person name="Heo J."/>
            <person name="Kim S.-J."/>
            <person name="Kim J.-S."/>
            <person name="Hong S.-B."/>
            <person name="Kwon S.-W."/>
        </authorList>
    </citation>
    <scope>NUCLEOTIDE SEQUENCE [LARGE SCALE GENOMIC DNA]</scope>
    <source>
        <strain evidence="2 3">FW10M-9</strain>
    </source>
</reference>
<feature type="chain" id="PRO_5021025032" evidence="1">
    <location>
        <begin position="26"/>
        <end position="291"/>
    </location>
</feature>
<feature type="signal peptide" evidence="1">
    <location>
        <begin position="1"/>
        <end position="25"/>
    </location>
</feature>
<keyword evidence="3" id="KW-1185">Reference proteome</keyword>
<evidence type="ECO:0000313" key="2">
    <source>
        <dbReference type="EMBL" id="QAY69442.1"/>
    </source>
</evidence>
<dbReference type="KEGG" id="xya:ET471_04810"/>
<evidence type="ECO:0000313" key="3">
    <source>
        <dbReference type="Proteomes" id="UP000292118"/>
    </source>
</evidence>
<protein>
    <submittedName>
        <fullName evidence="2">Uncharacterized protein</fullName>
    </submittedName>
</protein>
<sequence length="291" mass="29778">MSRTRLRLAIASLLVVLPVVLVSSACTPRPQPVALQPEVDAVAPVLDGWDLLTAAAACVPEGATERPAVPTPAGPVTTWTAVDACRALATGPDGLQIVTASGRLEVLDPLAGMTRATAVATNEGRVWVAGLEGETPVLRELGAGGSLALSLRQDATAVVGLVADDESPWMAIATPDGGEVLRVTTAGQREAVHLTRTPTALAAGGGFFSVAVRGEVGAKIVHGTMRLETDELAAGTTVPLAAAEGTLSAAVVVGPDGATTLWRDPGERAAATWASPGARTWRTWRWGARGR</sequence>
<dbReference type="EMBL" id="CP035493">
    <property type="protein sequence ID" value="QAY69442.1"/>
    <property type="molecule type" value="Genomic_DNA"/>
</dbReference>
<dbReference type="PROSITE" id="PS51257">
    <property type="entry name" value="PROKAR_LIPOPROTEIN"/>
    <property type="match status" value="1"/>
</dbReference>
<dbReference type="SUPFAM" id="SSF63829">
    <property type="entry name" value="Calcium-dependent phosphotriesterase"/>
    <property type="match status" value="1"/>
</dbReference>
<gene>
    <name evidence="2" type="ORF">ET471_04810</name>
</gene>
<dbReference type="RefSeq" id="WP_129186842.1">
    <property type="nucleotide sequence ID" value="NZ_CP035493.1"/>
</dbReference>
<dbReference type="AlphaFoldDB" id="A0A4P6F1R9"/>